<dbReference type="RefSeq" id="WP_406764321.1">
    <property type="nucleotide sequence ID" value="NZ_JBJHZY010000001.1"/>
</dbReference>
<feature type="transmembrane region" description="Helical" evidence="1">
    <location>
        <begin position="6"/>
        <end position="31"/>
    </location>
</feature>
<evidence type="ECO:0008006" key="4">
    <source>
        <dbReference type="Google" id="ProtNLM"/>
    </source>
</evidence>
<keyword evidence="1" id="KW-0472">Membrane</keyword>
<feature type="transmembrane region" description="Helical" evidence="1">
    <location>
        <begin position="90"/>
        <end position="108"/>
    </location>
</feature>
<evidence type="ECO:0000313" key="2">
    <source>
        <dbReference type="EMBL" id="MFL0267727.1"/>
    </source>
</evidence>
<feature type="transmembrane region" description="Helical" evidence="1">
    <location>
        <begin position="59"/>
        <end position="78"/>
    </location>
</feature>
<reference evidence="2 3" key="1">
    <citation type="submission" date="2024-11" db="EMBL/GenBank/DDBJ databases">
        <authorList>
            <person name="Heng Y.C."/>
            <person name="Lim A.C.H."/>
            <person name="Lee J.K.Y."/>
            <person name="Kittelmann S."/>
        </authorList>
    </citation>
    <scope>NUCLEOTIDE SEQUENCE [LARGE SCALE GENOMIC DNA]</scope>
    <source>
        <strain evidence="2 3">WILCCON 0202</strain>
    </source>
</reference>
<evidence type="ECO:0000256" key="1">
    <source>
        <dbReference type="SAM" id="Phobius"/>
    </source>
</evidence>
<accession>A0ABW8TPT0</accession>
<protein>
    <recommendedName>
        <fullName evidence="4">DUF3784 domain-containing protein</fullName>
    </recommendedName>
</protein>
<keyword evidence="1" id="KW-0812">Transmembrane</keyword>
<keyword evidence="1" id="KW-1133">Transmembrane helix</keyword>
<dbReference type="EMBL" id="JBJHZY010000001">
    <property type="protein sequence ID" value="MFL0267727.1"/>
    <property type="molecule type" value="Genomic_DNA"/>
</dbReference>
<dbReference type="Proteomes" id="UP001623661">
    <property type="component" value="Unassembled WGS sequence"/>
</dbReference>
<gene>
    <name evidence="2" type="ORF">ACJDUH_06385</name>
</gene>
<evidence type="ECO:0000313" key="3">
    <source>
        <dbReference type="Proteomes" id="UP001623661"/>
    </source>
</evidence>
<proteinExistence type="predicted"/>
<comment type="caution">
    <text evidence="2">The sequence shown here is derived from an EMBL/GenBank/DDBJ whole genome shotgun (WGS) entry which is preliminary data.</text>
</comment>
<keyword evidence="3" id="KW-1185">Reference proteome</keyword>
<sequence>MNMTSISISYFFLILSAICLIFFIYFKIIVINTSEHSNHRKKIIGSMKNPKAWRRNNNIMSYIFLFWTIISFSAFAYIKYFLGSRLISTIYIIAFLAIMVVSIAFFGLKRKSTH</sequence>
<name>A0ABW8TPT0_9CLOT</name>
<organism evidence="2 3">
    <name type="scientific">Candidatus Clostridium radicumherbarum</name>
    <dbReference type="NCBI Taxonomy" id="3381662"/>
    <lineage>
        <taxon>Bacteria</taxon>
        <taxon>Bacillati</taxon>
        <taxon>Bacillota</taxon>
        <taxon>Clostridia</taxon>
        <taxon>Eubacteriales</taxon>
        <taxon>Clostridiaceae</taxon>
        <taxon>Clostridium</taxon>
    </lineage>
</organism>